<dbReference type="Pfam" id="PF03795">
    <property type="entry name" value="YCII"/>
    <property type="match status" value="1"/>
</dbReference>
<dbReference type="InterPro" id="IPR011008">
    <property type="entry name" value="Dimeric_a/b-barrel"/>
</dbReference>
<proteinExistence type="inferred from homology"/>
<comment type="caution">
    <text evidence="3">The sequence shown here is derived from an EMBL/GenBank/DDBJ whole genome shotgun (WGS) entry which is preliminary data.</text>
</comment>
<dbReference type="InterPro" id="IPR051807">
    <property type="entry name" value="Sec-metab_biosynth-assoc"/>
</dbReference>
<evidence type="ECO:0000256" key="1">
    <source>
        <dbReference type="ARBA" id="ARBA00007689"/>
    </source>
</evidence>
<feature type="domain" description="YCII-related" evidence="2">
    <location>
        <begin position="1"/>
        <end position="87"/>
    </location>
</feature>
<name>A0ABV6JPZ1_9PROT</name>
<accession>A0ABV6JPZ1</accession>
<dbReference type="Proteomes" id="UP001589865">
    <property type="component" value="Unassembled WGS sequence"/>
</dbReference>
<dbReference type="RefSeq" id="WP_377043404.1">
    <property type="nucleotide sequence ID" value="NZ_JBHLUN010000004.1"/>
</dbReference>
<protein>
    <submittedName>
        <fullName evidence="3">YciI family protein</fullName>
    </submittedName>
</protein>
<keyword evidence="4" id="KW-1185">Reference proteome</keyword>
<dbReference type="EMBL" id="JBHLUN010000004">
    <property type="protein sequence ID" value="MFC0407684.1"/>
    <property type="molecule type" value="Genomic_DNA"/>
</dbReference>
<sequence>MLFAIQCQDKPNSLELRMSTRPAHLNWLESHQKDLVMVGPVLDDEGKPCGSLLIVEMPDQQTAETFAAADPYAYAGLFASSSVRPFRMVFRDGEQVA</sequence>
<comment type="similarity">
    <text evidence="1">Belongs to the YciI family.</text>
</comment>
<dbReference type="SUPFAM" id="SSF54909">
    <property type="entry name" value="Dimeric alpha+beta barrel"/>
    <property type="match status" value="1"/>
</dbReference>
<reference evidence="3 4" key="1">
    <citation type="submission" date="2024-09" db="EMBL/GenBank/DDBJ databases">
        <authorList>
            <person name="Sun Q."/>
            <person name="Mori K."/>
        </authorList>
    </citation>
    <scope>NUCLEOTIDE SEQUENCE [LARGE SCALE GENOMIC DNA]</scope>
    <source>
        <strain evidence="3 4">TBRC 5777</strain>
    </source>
</reference>
<evidence type="ECO:0000313" key="4">
    <source>
        <dbReference type="Proteomes" id="UP001589865"/>
    </source>
</evidence>
<organism evidence="3 4">
    <name type="scientific">Roseomonas elaeocarpi</name>
    <dbReference type="NCBI Taxonomy" id="907779"/>
    <lineage>
        <taxon>Bacteria</taxon>
        <taxon>Pseudomonadati</taxon>
        <taxon>Pseudomonadota</taxon>
        <taxon>Alphaproteobacteria</taxon>
        <taxon>Acetobacterales</taxon>
        <taxon>Roseomonadaceae</taxon>
        <taxon>Roseomonas</taxon>
    </lineage>
</organism>
<dbReference type="InterPro" id="IPR005545">
    <property type="entry name" value="YCII"/>
</dbReference>
<dbReference type="Gene3D" id="3.30.70.1060">
    <property type="entry name" value="Dimeric alpha+beta barrel"/>
    <property type="match status" value="1"/>
</dbReference>
<evidence type="ECO:0000259" key="2">
    <source>
        <dbReference type="Pfam" id="PF03795"/>
    </source>
</evidence>
<gene>
    <name evidence="3" type="ORF">ACFFGY_05450</name>
</gene>
<dbReference type="PANTHER" id="PTHR33606">
    <property type="entry name" value="PROTEIN YCII"/>
    <property type="match status" value="1"/>
</dbReference>
<dbReference type="PANTHER" id="PTHR33606:SF3">
    <property type="entry name" value="PROTEIN YCII"/>
    <property type="match status" value="1"/>
</dbReference>
<evidence type="ECO:0000313" key="3">
    <source>
        <dbReference type="EMBL" id="MFC0407684.1"/>
    </source>
</evidence>